<name>A0ACB7NVW0_9PEZI</name>
<dbReference type="EMBL" id="JAGIZQ010000007">
    <property type="protein sequence ID" value="KAH6617623.1"/>
    <property type="molecule type" value="Genomic_DNA"/>
</dbReference>
<comment type="caution">
    <text evidence="1">The sequence shown here is derived from an EMBL/GenBank/DDBJ whole genome shotgun (WGS) entry which is preliminary data.</text>
</comment>
<organism evidence="1 2">
    <name type="scientific">Chaetomium tenue</name>
    <dbReference type="NCBI Taxonomy" id="1854479"/>
    <lineage>
        <taxon>Eukaryota</taxon>
        <taxon>Fungi</taxon>
        <taxon>Dikarya</taxon>
        <taxon>Ascomycota</taxon>
        <taxon>Pezizomycotina</taxon>
        <taxon>Sordariomycetes</taxon>
        <taxon>Sordariomycetidae</taxon>
        <taxon>Sordariales</taxon>
        <taxon>Chaetomiaceae</taxon>
        <taxon>Chaetomium</taxon>
    </lineage>
</organism>
<proteinExistence type="predicted"/>
<reference evidence="1 2" key="1">
    <citation type="journal article" date="2021" name="Nat. Commun.">
        <title>Genetic determinants of endophytism in the Arabidopsis root mycobiome.</title>
        <authorList>
            <person name="Mesny F."/>
            <person name="Miyauchi S."/>
            <person name="Thiergart T."/>
            <person name="Pickel B."/>
            <person name="Atanasova L."/>
            <person name="Karlsson M."/>
            <person name="Huettel B."/>
            <person name="Barry K.W."/>
            <person name="Haridas S."/>
            <person name="Chen C."/>
            <person name="Bauer D."/>
            <person name="Andreopoulos W."/>
            <person name="Pangilinan J."/>
            <person name="LaButti K."/>
            <person name="Riley R."/>
            <person name="Lipzen A."/>
            <person name="Clum A."/>
            <person name="Drula E."/>
            <person name="Henrissat B."/>
            <person name="Kohler A."/>
            <person name="Grigoriev I.V."/>
            <person name="Martin F.M."/>
            <person name="Hacquard S."/>
        </authorList>
    </citation>
    <scope>NUCLEOTIDE SEQUENCE [LARGE SCALE GENOMIC DNA]</scope>
    <source>
        <strain evidence="1 2">MPI-SDFR-AT-0079</strain>
    </source>
</reference>
<sequence length="464" mass="46812">MPIADDPSFERRQWGGRGRNNTPWWCNFWPPACSTSTSPGTPSGGSTPSSTTKTPIRAPTTTSPRATVPQHTPPVATRPPAVPPAATQSPKPSDRPQPVPSSTSQPRVPSPMPPPTDTEKTSAQTASVAPVFVQPGGNSGNKPGNDDDNRPPGGDSGSGTGTGDGNDDGGSNGTSGSGHGDPGSSTANRPTQSGVSSVPAPLATSPSSTGGIGGGNTGTTVNDKDGTSGGGLAPGAIAGIVVGLLLLLALLALLLYKFRRSAAVQRMLAPFRKLGGQSRGSPRVDTPGGDGMGRTLISPAPTAAAASTAGGAAAALAARNRSGRGGQSQPPMRQTGRLHPHVAPAPGVGRDSNRVSTFTYDSVATTGFTPSPVSPVSAASMLSPGTVRTSHPIQAPPDPRIIASTNAHVTRGSMSSQMAWPMPPGTPPAIQHPDGPQYLDFEQSGETVVRINQPPRGNRRSGGF</sequence>
<gene>
    <name evidence="1" type="ORF">F5144DRAFT_596585</name>
</gene>
<evidence type="ECO:0000313" key="2">
    <source>
        <dbReference type="Proteomes" id="UP000724584"/>
    </source>
</evidence>
<evidence type="ECO:0000313" key="1">
    <source>
        <dbReference type="EMBL" id="KAH6617623.1"/>
    </source>
</evidence>
<protein>
    <submittedName>
        <fullName evidence="1">Uncharacterized protein</fullName>
    </submittedName>
</protein>
<accession>A0ACB7NVW0</accession>
<keyword evidence="2" id="KW-1185">Reference proteome</keyword>
<dbReference type="Proteomes" id="UP000724584">
    <property type="component" value="Unassembled WGS sequence"/>
</dbReference>